<dbReference type="EC" id="3.6.1.-" evidence="6"/>
<dbReference type="AlphaFoldDB" id="A0A840MGU6"/>
<dbReference type="InterPro" id="IPR004821">
    <property type="entry name" value="Cyt_trans-like"/>
</dbReference>
<dbReference type="PANTHER" id="PTHR21342:SF0">
    <property type="entry name" value="BIFUNCTIONAL NMN ADENYLYLTRANSFERASE_NUDIX HYDROLASE"/>
    <property type="match status" value="1"/>
</dbReference>
<organism evidence="6 7">
    <name type="scientific">Chitinivorax tropicus</name>
    <dbReference type="NCBI Taxonomy" id="714531"/>
    <lineage>
        <taxon>Bacteria</taxon>
        <taxon>Pseudomonadati</taxon>
        <taxon>Pseudomonadota</taxon>
        <taxon>Betaproteobacteria</taxon>
        <taxon>Chitinivorax</taxon>
    </lineage>
</organism>
<dbReference type="PROSITE" id="PS51462">
    <property type="entry name" value="NUDIX"/>
    <property type="match status" value="1"/>
</dbReference>
<dbReference type="Pfam" id="PF00293">
    <property type="entry name" value="NUDIX"/>
    <property type="match status" value="1"/>
</dbReference>
<dbReference type="NCBIfam" id="NF003786">
    <property type="entry name" value="PRK05379.1-2"/>
    <property type="match status" value="1"/>
</dbReference>
<evidence type="ECO:0000256" key="2">
    <source>
        <dbReference type="ARBA" id="ARBA00022679"/>
    </source>
</evidence>
<protein>
    <submittedName>
        <fullName evidence="6">Bifunctional NMN adenylyltransferase/nudix hydrolase</fullName>
        <ecNumber evidence="6">2.7.7.1</ecNumber>
        <ecNumber evidence="6">3.6.1.-</ecNumber>
    </submittedName>
</protein>
<reference evidence="6 7" key="1">
    <citation type="submission" date="2020-08" db="EMBL/GenBank/DDBJ databases">
        <title>Genomic Encyclopedia of Type Strains, Phase IV (KMG-IV): sequencing the most valuable type-strain genomes for metagenomic binning, comparative biology and taxonomic classification.</title>
        <authorList>
            <person name="Goeker M."/>
        </authorList>
    </citation>
    <scope>NUCLEOTIDE SEQUENCE [LARGE SCALE GENOMIC DNA]</scope>
    <source>
        <strain evidence="6 7">DSM 27165</strain>
    </source>
</reference>
<dbReference type="InterPro" id="IPR000086">
    <property type="entry name" value="NUDIX_hydrolase_dom"/>
</dbReference>
<dbReference type="NCBIfam" id="TIGR00125">
    <property type="entry name" value="cyt_tran_rel"/>
    <property type="match status" value="1"/>
</dbReference>
<dbReference type="Gene3D" id="3.40.50.620">
    <property type="entry name" value="HUPs"/>
    <property type="match status" value="1"/>
</dbReference>
<evidence type="ECO:0000313" key="7">
    <source>
        <dbReference type="Proteomes" id="UP000575898"/>
    </source>
</evidence>
<dbReference type="InterPro" id="IPR015797">
    <property type="entry name" value="NUDIX_hydrolase-like_dom_sf"/>
</dbReference>
<comment type="caution">
    <text evidence="6">The sequence shown here is derived from an EMBL/GenBank/DDBJ whole genome shotgun (WGS) entry which is preliminary data.</text>
</comment>
<evidence type="ECO:0000256" key="3">
    <source>
        <dbReference type="ARBA" id="ARBA00022695"/>
    </source>
</evidence>
<evidence type="ECO:0000313" key="6">
    <source>
        <dbReference type="EMBL" id="MBB5017620.1"/>
    </source>
</evidence>
<keyword evidence="4 6" id="KW-0378">Hydrolase</keyword>
<dbReference type="InterPro" id="IPR014729">
    <property type="entry name" value="Rossmann-like_a/b/a_fold"/>
</dbReference>
<dbReference type="PROSITE" id="PS00893">
    <property type="entry name" value="NUDIX_BOX"/>
    <property type="match status" value="1"/>
</dbReference>
<evidence type="ECO:0000256" key="4">
    <source>
        <dbReference type="ARBA" id="ARBA00022801"/>
    </source>
</evidence>
<dbReference type="Pfam" id="PF01467">
    <property type="entry name" value="CTP_transf_like"/>
    <property type="match status" value="1"/>
</dbReference>
<keyword evidence="3 6" id="KW-0548">Nucleotidyltransferase</keyword>
<dbReference type="GO" id="GO:0000309">
    <property type="term" value="F:nicotinamide-nucleotide adenylyltransferase activity"/>
    <property type="evidence" value="ECO:0007669"/>
    <property type="project" value="UniProtKB-EC"/>
</dbReference>
<accession>A0A840MGU6</accession>
<evidence type="ECO:0000256" key="1">
    <source>
        <dbReference type="ARBA" id="ARBA00001946"/>
    </source>
</evidence>
<dbReference type="Gene3D" id="3.90.79.10">
    <property type="entry name" value="Nucleoside Triphosphate Pyrophosphohydrolase"/>
    <property type="match status" value="1"/>
</dbReference>
<dbReference type="SUPFAM" id="SSF55811">
    <property type="entry name" value="Nudix"/>
    <property type="match status" value="1"/>
</dbReference>
<comment type="cofactor">
    <cofactor evidence="1">
        <name>Mg(2+)</name>
        <dbReference type="ChEBI" id="CHEBI:18420"/>
    </cofactor>
</comment>
<dbReference type="Proteomes" id="UP000575898">
    <property type="component" value="Unassembled WGS sequence"/>
</dbReference>
<dbReference type="NCBIfam" id="NF003788">
    <property type="entry name" value="PRK05379.1-5"/>
    <property type="match status" value="1"/>
</dbReference>
<keyword evidence="7" id="KW-1185">Reference proteome</keyword>
<dbReference type="EC" id="2.7.7.1" evidence="6"/>
<dbReference type="GO" id="GO:0016787">
    <property type="term" value="F:hydrolase activity"/>
    <property type="evidence" value="ECO:0007669"/>
    <property type="project" value="UniProtKB-KW"/>
</dbReference>
<dbReference type="CDD" id="cd18873">
    <property type="entry name" value="NUDIX_NadM_like"/>
    <property type="match status" value="1"/>
</dbReference>
<proteinExistence type="predicted"/>
<dbReference type="PANTHER" id="PTHR21342">
    <property type="entry name" value="PHOSPHOPANTETHEINE ADENYLYLTRANSFERASE"/>
    <property type="match status" value="1"/>
</dbReference>
<feature type="domain" description="Nudix hydrolase" evidence="5">
    <location>
        <begin position="203"/>
        <end position="339"/>
    </location>
</feature>
<dbReference type="RefSeq" id="WP_221320173.1">
    <property type="nucleotide sequence ID" value="NZ_JACHHY010000004.1"/>
</dbReference>
<dbReference type="EMBL" id="JACHHY010000004">
    <property type="protein sequence ID" value="MBB5017620.1"/>
    <property type="molecule type" value="Genomic_DNA"/>
</dbReference>
<gene>
    <name evidence="6" type="ORF">HNQ59_000889</name>
</gene>
<dbReference type="InterPro" id="IPR020084">
    <property type="entry name" value="NUDIX_hydrolase_CS"/>
</dbReference>
<name>A0A840MGU6_9PROT</name>
<keyword evidence="2 6" id="KW-0808">Transferase</keyword>
<sequence>MQYDLIIFIGRLQPLHNAHLHIVQTALSQANRVLVLAGSSNKPRTIKNPFTFDERAIMLHHCLDAEERGRVAIKPLRDFLYNEAQWLKVVQQAVADENLPKGARIGLIGHSKDASSYYLKMFPQWELIEVENLSGLNATELRDMMFCDTNRDGHWMRLATKVPAPVAAFLQSFAQSPEYDSLVQEYTFTRDYKAAWAHAPYPPTFMTVDAVLTCSGHVLLVKRRAQPGKGLWALPGGFVGQTETTEQAMIRELREETRVKILPSVLRGSIKANRLFDHPDRSLRGRTLTQAFHIDFPSGQLPEVKGGDDAEKAKWFPIAELALLEPAMYEDHAEIISYFLGIA</sequence>
<evidence type="ECO:0000259" key="5">
    <source>
        <dbReference type="PROSITE" id="PS51462"/>
    </source>
</evidence>
<dbReference type="SUPFAM" id="SSF52374">
    <property type="entry name" value="Nucleotidylyl transferase"/>
    <property type="match status" value="1"/>
</dbReference>